<dbReference type="Gene3D" id="1.50.10.10">
    <property type="match status" value="1"/>
</dbReference>
<dbReference type="EMBL" id="JAFJYH010000208">
    <property type="protein sequence ID" value="KAG4415784.1"/>
    <property type="molecule type" value="Genomic_DNA"/>
</dbReference>
<dbReference type="PANTHER" id="PTHR33307:SF6">
    <property type="entry name" value="ALPHA-RHAMNOSIDASE (EUROFUNG)-RELATED"/>
    <property type="match status" value="1"/>
</dbReference>
<comment type="catalytic activity">
    <reaction evidence="1">
        <text>Hydrolysis of terminal non-reducing alpha-L-rhamnose residues in alpha-L-rhamnosides.</text>
        <dbReference type="EC" id="3.2.1.40"/>
    </reaction>
</comment>
<gene>
    <name evidence="9" type="ORF">IFR04_011084</name>
</gene>
<dbReference type="EC" id="3.2.1.40" evidence="2"/>
<feature type="region of interest" description="Disordered" evidence="4">
    <location>
        <begin position="864"/>
        <end position="889"/>
    </location>
</feature>
<evidence type="ECO:0000313" key="10">
    <source>
        <dbReference type="Proteomes" id="UP000664132"/>
    </source>
</evidence>
<evidence type="ECO:0000256" key="3">
    <source>
        <dbReference type="ARBA" id="ARBA00022801"/>
    </source>
</evidence>
<evidence type="ECO:0000313" key="9">
    <source>
        <dbReference type="EMBL" id="KAG4415784.1"/>
    </source>
</evidence>
<dbReference type="InterPro" id="IPR008902">
    <property type="entry name" value="Rhamnosid_concanavalin"/>
</dbReference>
<reference evidence="9" key="1">
    <citation type="submission" date="2021-02" db="EMBL/GenBank/DDBJ databases">
        <title>Genome sequence Cadophora malorum strain M34.</title>
        <authorList>
            <person name="Stefanovic E."/>
            <person name="Vu D."/>
            <person name="Scully C."/>
            <person name="Dijksterhuis J."/>
            <person name="Roader J."/>
            <person name="Houbraken J."/>
        </authorList>
    </citation>
    <scope>NUCLEOTIDE SEQUENCE</scope>
    <source>
        <strain evidence="9">M34</strain>
    </source>
</reference>
<evidence type="ECO:0000256" key="4">
    <source>
        <dbReference type="SAM" id="MobiDB-lite"/>
    </source>
</evidence>
<dbReference type="InterPro" id="IPR012341">
    <property type="entry name" value="6hp_glycosidase-like_sf"/>
</dbReference>
<comment type="caution">
    <text evidence="9">The sequence shown here is derived from an EMBL/GenBank/DDBJ whole genome shotgun (WGS) entry which is preliminary data.</text>
</comment>
<proteinExistence type="predicted"/>
<dbReference type="Gene3D" id="2.60.420.10">
    <property type="entry name" value="Maltose phosphorylase, domain 3"/>
    <property type="match status" value="1"/>
</dbReference>
<dbReference type="Pfam" id="PF17390">
    <property type="entry name" value="Bac_rhamnosid_C"/>
    <property type="match status" value="1"/>
</dbReference>
<dbReference type="GO" id="GO:0005975">
    <property type="term" value="P:carbohydrate metabolic process"/>
    <property type="evidence" value="ECO:0007669"/>
    <property type="project" value="InterPro"/>
</dbReference>
<dbReference type="PIRSF" id="PIRSF010631">
    <property type="entry name" value="A-rhamnsds"/>
    <property type="match status" value="1"/>
</dbReference>
<dbReference type="PANTHER" id="PTHR33307">
    <property type="entry name" value="ALPHA-RHAMNOSIDASE (EUROFUNG)"/>
    <property type="match status" value="1"/>
</dbReference>
<dbReference type="SUPFAM" id="SSF48208">
    <property type="entry name" value="Six-hairpin glycosidases"/>
    <property type="match status" value="1"/>
</dbReference>
<dbReference type="InterPro" id="IPR008979">
    <property type="entry name" value="Galactose-bd-like_sf"/>
</dbReference>
<feature type="domain" description="Bacterial alpha-L-rhamnosidase N-terminal" evidence="6">
    <location>
        <begin position="146"/>
        <end position="317"/>
    </location>
</feature>
<dbReference type="InterPro" id="IPR008928">
    <property type="entry name" value="6-hairpin_glycosidase_sf"/>
</dbReference>
<evidence type="ECO:0000259" key="6">
    <source>
        <dbReference type="Pfam" id="PF08531"/>
    </source>
</evidence>
<dbReference type="SUPFAM" id="SSF49785">
    <property type="entry name" value="Galactose-binding domain-like"/>
    <property type="match status" value="1"/>
</dbReference>
<evidence type="ECO:0000259" key="8">
    <source>
        <dbReference type="Pfam" id="PF17390"/>
    </source>
</evidence>
<evidence type="ECO:0000256" key="2">
    <source>
        <dbReference type="ARBA" id="ARBA00012652"/>
    </source>
</evidence>
<keyword evidence="10" id="KW-1185">Reference proteome</keyword>
<dbReference type="Pfam" id="PF05592">
    <property type="entry name" value="Bac_rhamnosid"/>
    <property type="match status" value="1"/>
</dbReference>
<feature type="domain" description="Alpha-L-rhamnosidase concanavalin-like" evidence="5">
    <location>
        <begin position="326"/>
        <end position="425"/>
    </location>
</feature>
<feature type="region of interest" description="Disordered" evidence="4">
    <location>
        <begin position="573"/>
        <end position="598"/>
    </location>
</feature>
<dbReference type="Gene3D" id="2.60.120.260">
    <property type="entry name" value="Galactose-binding domain-like"/>
    <property type="match status" value="2"/>
</dbReference>
<dbReference type="InterPro" id="IPR013737">
    <property type="entry name" value="Bac_rhamnosid_N"/>
</dbReference>
<dbReference type="Pfam" id="PF25788">
    <property type="entry name" value="Ig_Rha78A_N"/>
    <property type="match status" value="1"/>
</dbReference>
<dbReference type="AlphaFoldDB" id="A0A8H7W9A5"/>
<organism evidence="9 10">
    <name type="scientific">Cadophora malorum</name>
    <dbReference type="NCBI Taxonomy" id="108018"/>
    <lineage>
        <taxon>Eukaryota</taxon>
        <taxon>Fungi</taxon>
        <taxon>Dikarya</taxon>
        <taxon>Ascomycota</taxon>
        <taxon>Pezizomycotina</taxon>
        <taxon>Leotiomycetes</taxon>
        <taxon>Helotiales</taxon>
        <taxon>Ploettnerulaceae</taxon>
        <taxon>Cadophora</taxon>
    </lineage>
</organism>
<evidence type="ECO:0000259" key="7">
    <source>
        <dbReference type="Pfam" id="PF17389"/>
    </source>
</evidence>
<feature type="domain" description="Alpha-L-rhamnosidase C-terminal" evidence="8">
    <location>
        <begin position="781"/>
        <end position="856"/>
    </location>
</feature>
<evidence type="ECO:0000256" key="1">
    <source>
        <dbReference type="ARBA" id="ARBA00001445"/>
    </source>
</evidence>
<dbReference type="OrthoDB" id="10036721at2759"/>
<dbReference type="Pfam" id="PF08531">
    <property type="entry name" value="Bac_rhamnosid_N"/>
    <property type="match status" value="1"/>
</dbReference>
<dbReference type="InterPro" id="IPR013783">
    <property type="entry name" value="Ig-like_fold"/>
</dbReference>
<evidence type="ECO:0000259" key="5">
    <source>
        <dbReference type="Pfam" id="PF05592"/>
    </source>
</evidence>
<dbReference type="InterPro" id="IPR035398">
    <property type="entry name" value="Bac_rhamnosid_C"/>
</dbReference>
<name>A0A8H7W9A5_9HELO</name>
<dbReference type="Gene3D" id="2.60.40.10">
    <property type="entry name" value="Immunoglobulins"/>
    <property type="match status" value="1"/>
</dbReference>
<sequence>MVQVLPVTFEHHRDALGIGQSAPRPSWKTTGDEKDWTQSSYELKITIHGPHAKEEKSETFKVKSSESVLVPWPCSPLKSRESATVQVRVTGAKGSDPSEWSVPSTVEIGLLGKDDWKSQVIAAPRTLSASNSLQPALFRKDFHLSKKVQSARLYITAYGIYEAFINGTKVGDHVLAPGWTSYKYHLNYQTFDVTDLVKKGDNVIGAEVGEGWFSGRLGFNGGWRCIYGDKLAVLAQLEITYDDSQAETIGSDKTWKTTHSAIQAAELYDGESYDERSEILGWSTPSFKDDSWSAVSELNFPTPKLQAPEGPPVRKVETVKPKSIFKTPAGKTVVDFGQNLVGWLRVHVSGPSGHTITFTHTEVLEHGEIATRPLRDCKAKDTLTLAGKSITWEPKFTFHGFRYVQIDNWPLGDPTLSDLEAIVIHTDMQRTGWFECSEPMVNQLHQNICWGMKGNFVSIPTDCPQRDERLGWTGDIQIFSPTANFLYDTFGMLSGWMKDLAVEQIKELNGVVGVVVPDILPRQYTKPQAAWSDAAIITPWDLYTAFGDRQILKDQLESMKEWLEKGVARQENGLWDPDGTQLGDWLDPDAPPDDAGKAKTDPHLVANAYLVHVTDLMSKICKILGLGDGAEHYGSEAARLKKLFQEEYVTPNGRLAPDTMTSISLAISFNLYSTPSQLLSAASRLSKIVRFSTFKIGTGFVGTPLILPSLTQTSQSQLAYRMLLGTKCPSWLYPITMGATTMWERWDSMLPDGSINPGSMTSFNHYALGSVGAWLHGTVGGISPKEPGWKVIRFEPIPGGTVKWAKCRHESPYGEVKCEWKLEGGRLQVVVQVPLNCTGEVKLPETDEVQKVGSGVHEFVVEGHDAGDWPPKPLANPFTDPEKDEFEGK</sequence>
<dbReference type="Proteomes" id="UP000664132">
    <property type="component" value="Unassembled WGS sequence"/>
</dbReference>
<feature type="domain" description="Alpha-L-rhamnosidase six-hairpin glycosidase" evidence="7">
    <location>
        <begin position="430"/>
        <end position="779"/>
    </location>
</feature>
<keyword evidence="3" id="KW-0378">Hydrolase</keyword>
<dbReference type="InterPro" id="IPR035396">
    <property type="entry name" value="Bac_rhamnosid6H"/>
</dbReference>
<dbReference type="Pfam" id="PF17389">
    <property type="entry name" value="Bac_rhamnosid6H"/>
    <property type="match status" value="1"/>
</dbReference>
<dbReference type="InterPro" id="IPR016007">
    <property type="entry name" value="Alpha_rhamnosid"/>
</dbReference>
<dbReference type="GO" id="GO:0030596">
    <property type="term" value="F:alpha-L-rhamnosidase activity"/>
    <property type="evidence" value="ECO:0007669"/>
    <property type="project" value="UniProtKB-EC"/>
</dbReference>
<protein>
    <recommendedName>
        <fullName evidence="2">alpha-L-rhamnosidase</fullName>
        <ecNumber evidence="2">3.2.1.40</ecNumber>
    </recommendedName>
</protein>
<accession>A0A8H7W9A5</accession>